<dbReference type="Gene3D" id="3.20.20.140">
    <property type="entry name" value="Metal-dependent hydrolases"/>
    <property type="match status" value="1"/>
</dbReference>
<proteinExistence type="predicted"/>
<organism evidence="2 3">
    <name type="scientific">Inquilinus limosus</name>
    <dbReference type="NCBI Taxonomy" id="171674"/>
    <lineage>
        <taxon>Bacteria</taxon>
        <taxon>Pseudomonadati</taxon>
        <taxon>Pseudomonadota</taxon>
        <taxon>Alphaproteobacteria</taxon>
        <taxon>Rhodospirillales</taxon>
        <taxon>Rhodospirillaceae</taxon>
        <taxon>Inquilinus</taxon>
    </lineage>
</organism>
<protein>
    <submittedName>
        <fullName evidence="2">Metal-dependent hydrolase</fullName>
    </submittedName>
</protein>
<sequence length="537" mass="57974">MADTVYLNGKVYTADAGDSVVQAFAVSGGRFLAVGSDDEVRRHAGQGTRVVDLHGRFVSPGLADGHFHNEGGGGGIDLSHARSLQELLTIVANGAAAAQPGTLLVSNSDWHEAQLKEQRLPTAAELDEAAPNNPVVLVRGGHSIILSAGALKRFNITPDTPVPAGGQISRDKDGALTGEIFDTAKALVPLPAPKPLAMDDIVATQRALNAYGITAVRIPGSYKGDMLEALRLWRQAATDHALTLRYTVYMPGFGFRTPQQVDDAIARWGVKQDEGDDFVRIGGIKLIVDGGFEGGHLSRPYQEPYGKGGTYAGLTVSPPSAYEAVVREINRQGWRPTTHAVGDAAVDEVLTAYEKADADTPIAGKRWAIEHAFVVRPDLVKRMQAMKLMVSAQDHLYLAAPVLKRYWGEDIADEVTPVKTFLDAGLLVAGGTDSPVIPFNPFWELYHFASRDTISDGVYGADQKIASRTLLLRLDTINFARLIGEDDHRGSIEPGKLADFVILTDDFLTVPVERIQDMKALATYVGGQEVYRDPGYR</sequence>
<keyword evidence="3" id="KW-1185">Reference proteome</keyword>
<dbReference type="InterPro" id="IPR032466">
    <property type="entry name" value="Metal_Hydrolase"/>
</dbReference>
<name>A0A211ZKW4_9PROT</name>
<dbReference type="PANTHER" id="PTHR22642:SF2">
    <property type="entry name" value="PROTEIN LONG AFTER FAR-RED 3"/>
    <property type="match status" value="1"/>
</dbReference>
<gene>
    <name evidence="2" type="ORF">BWR60_18200</name>
</gene>
<dbReference type="EMBL" id="NHON01000033">
    <property type="protein sequence ID" value="OWJ65717.1"/>
    <property type="molecule type" value="Genomic_DNA"/>
</dbReference>
<dbReference type="AlphaFoldDB" id="A0A211ZKW4"/>
<dbReference type="Proteomes" id="UP000196655">
    <property type="component" value="Unassembled WGS sequence"/>
</dbReference>
<evidence type="ECO:0000313" key="2">
    <source>
        <dbReference type="EMBL" id="OWJ65717.1"/>
    </source>
</evidence>
<dbReference type="InterPro" id="IPR013108">
    <property type="entry name" value="Amidohydro_3"/>
</dbReference>
<dbReference type="SUPFAM" id="SSF51556">
    <property type="entry name" value="Metallo-dependent hydrolases"/>
    <property type="match status" value="1"/>
</dbReference>
<dbReference type="Gene3D" id="3.10.310.70">
    <property type="match status" value="1"/>
</dbReference>
<comment type="caution">
    <text evidence="2">The sequence shown here is derived from an EMBL/GenBank/DDBJ whole genome shotgun (WGS) entry which is preliminary data.</text>
</comment>
<dbReference type="InterPro" id="IPR033932">
    <property type="entry name" value="YtcJ-like"/>
</dbReference>
<dbReference type="OrthoDB" id="9811399at2"/>
<dbReference type="CDD" id="cd01300">
    <property type="entry name" value="YtcJ_like"/>
    <property type="match status" value="1"/>
</dbReference>
<dbReference type="Pfam" id="PF07969">
    <property type="entry name" value="Amidohydro_3"/>
    <property type="match status" value="1"/>
</dbReference>
<dbReference type="SUPFAM" id="SSF51338">
    <property type="entry name" value="Composite domain of metallo-dependent hydrolases"/>
    <property type="match status" value="1"/>
</dbReference>
<evidence type="ECO:0000259" key="1">
    <source>
        <dbReference type="Pfam" id="PF07969"/>
    </source>
</evidence>
<dbReference type="GO" id="GO:0016810">
    <property type="term" value="F:hydrolase activity, acting on carbon-nitrogen (but not peptide) bonds"/>
    <property type="evidence" value="ECO:0007669"/>
    <property type="project" value="InterPro"/>
</dbReference>
<dbReference type="Gene3D" id="2.30.40.10">
    <property type="entry name" value="Urease, subunit C, domain 1"/>
    <property type="match status" value="1"/>
</dbReference>
<dbReference type="PANTHER" id="PTHR22642">
    <property type="entry name" value="IMIDAZOLONEPROPIONASE"/>
    <property type="match status" value="1"/>
</dbReference>
<keyword evidence="2" id="KW-0378">Hydrolase</keyword>
<feature type="domain" description="Amidohydrolase 3" evidence="1">
    <location>
        <begin position="49"/>
        <end position="531"/>
    </location>
</feature>
<dbReference type="InterPro" id="IPR011059">
    <property type="entry name" value="Metal-dep_hydrolase_composite"/>
</dbReference>
<reference evidence="3" key="1">
    <citation type="submission" date="2017-05" db="EMBL/GenBank/DDBJ databases">
        <authorList>
            <person name="Macchi M."/>
            <person name="Festa S."/>
            <person name="Coppotelli B.M."/>
            <person name="Morelli I.S."/>
        </authorList>
    </citation>
    <scope>NUCLEOTIDE SEQUENCE [LARGE SCALE GENOMIC DNA]</scope>
    <source>
        <strain evidence="3">I</strain>
    </source>
</reference>
<accession>A0A211ZKW4</accession>
<evidence type="ECO:0000313" key="3">
    <source>
        <dbReference type="Proteomes" id="UP000196655"/>
    </source>
</evidence>